<dbReference type="InterPro" id="IPR018062">
    <property type="entry name" value="HTH_AraC-typ_CS"/>
</dbReference>
<keyword evidence="1" id="KW-0805">Transcription regulation</keyword>
<evidence type="ECO:0000313" key="5">
    <source>
        <dbReference type="EMBL" id="MBU3877547.1"/>
    </source>
</evidence>
<dbReference type="PANTHER" id="PTHR43280:SF2">
    <property type="entry name" value="HTH-TYPE TRANSCRIPTIONAL REGULATOR EXSA"/>
    <property type="match status" value="1"/>
</dbReference>
<dbReference type="PANTHER" id="PTHR43280">
    <property type="entry name" value="ARAC-FAMILY TRANSCRIPTIONAL REGULATOR"/>
    <property type="match status" value="1"/>
</dbReference>
<gene>
    <name evidence="5" type="ORF">HGO97_017225</name>
</gene>
<dbReference type="InterPro" id="IPR018060">
    <property type="entry name" value="HTH_AraC"/>
</dbReference>
<evidence type="ECO:0000256" key="1">
    <source>
        <dbReference type="ARBA" id="ARBA00023015"/>
    </source>
</evidence>
<dbReference type="Pfam" id="PF02311">
    <property type="entry name" value="AraC_binding"/>
    <property type="match status" value="1"/>
</dbReference>
<accession>A0ABS6D7G9</accession>
<organism evidence="5 6">
    <name type="scientific">Faecalicatena faecalis</name>
    <dbReference type="NCBI Taxonomy" id="2726362"/>
    <lineage>
        <taxon>Bacteria</taxon>
        <taxon>Bacillati</taxon>
        <taxon>Bacillota</taxon>
        <taxon>Clostridia</taxon>
        <taxon>Lachnospirales</taxon>
        <taxon>Lachnospiraceae</taxon>
        <taxon>Faecalicatena</taxon>
    </lineage>
</organism>
<dbReference type="RefSeq" id="WP_216244169.1">
    <property type="nucleotide sequence ID" value="NZ_JABACJ020000019.1"/>
</dbReference>
<dbReference type="EMBL" id="JABACJ020000019">
    <property type="protein sequence ID" value="MBU3877547.1"/>
    <property type="molecule type" value="Genomic_DNA"/>
</dbReference>
<dbReference type="InterPro" id="IPR003313">
    <property type="entry name" value="AraC-bd"/>
</dbReference>
<evidence type="ECO:0000256" key="2">
    <source>
        <dbReference type="ARBA" id="ARBA00023125"/>
    </source>
</evidence>
<sequence>MKFSDQYQYEVNTDLRELEQVLKELWLKNQERSLDKPHDLEYVRDILLQASAKSSNFFPTILSNTLEEDLFFRGELDTEIYQHLRYLPCNWHTHSFLEVVCVIQGNCTNYILEQTLKMSAGDICIIAPDTVHAISAFSDDCVIFNIILRTSTFEAAFFGTLSDNDVLSDFFMRALYRSKTHPYLLFRTGEDHELHNYIGYAYSEFLSNRQYKNRMLNSIITAFFIVLLRNHGDSVIAPDLDMTGSDQNLIYILKYMQEHYATISLKELSIFFNYSERQLQRIIKSSTGMSFSENIQKLKMNHAARLLGNPDLSISAIAEELGYSDAGNFRQVFKKYYGMTPMEFREHKKI</sequence>
<protein>
    <submittedName>
        <fullName evidence="5">AraC family transcriptional regulator</fullName>
    </submittedName>
</protein>
<dbReference type="PROSITE" id="PS01124">
    <property type="entry name" value="HTH_ARAC_FAMILY_2"/>
    <property type="match status" value="1"/>
</dbReference>
<dbReference type="PROSITE" id="PS00041">
    <property type="entry name" value="HTH_ARAC_FAMILY_1"/>
    <property type="match status" value="1"/>
</dbReference>
<evidence type="ECO:0000259" key="4">
    <source>
        <dbReference type="PROSITE" id="PS01124"/>
    </source>
</evidence>
<keyword evidence="3" id="KW-0804">Transcription</keyword>
<dbReference type="SMART" id="SM00342">
    <property type="entry name" value="HTH_ARAC"/>
    <property type="match status" value="1"/>
</dbReference>
<evidence type="ECO:0000313" key="6">
    <source>
        <dbReference type="Proteomes" id="UP000723714"/>
    </source>
</evidence>
<keyword evidence="6" id="KW-1185">Reference proteome</keyword>
<dbReference type="Proteomes" id="UP000723714">
    <property type="component" value="Unassembled WGS sequence"/>
</dbReference>
<proteinExistence type="predicted"/>
<dbReference type="Pfam" id="PF12833">
    <property type="entry name" value="HTH_18"/>
    <property type="match status" value="1"/>
</dbReference>
<keyword evidence="2" id="KW-0238">DNA-binding</keyword>
<feature type="domain" description="HTH araC/xylS-type" evidence="4">
    <location>
        <begin position="246"/>
        <end position="347"/>
    </location>
</feature>
<evidence type="ECO:0000256" key="3">
    <source>
        <dbReference type="ARBA" id="ARBA00023163"/>
    </source>
</evidence>
<comment type="caution">
    <text evidence="5">The sequence shown here is derived from an EMBL/GenBank/DDBJ whole genome shotgun (WGS) entry which is preliminary data.</text>
</comment>
<reference evidence="5 6" key="1">
    <citation type="submission" date="2021-06" db="EMBL/GenBank/DDBJ databases">
        <title>Faecalicatena sp. nov. isolated from porcine feces.</title>
        <authorList>
            <person name="Oh B.S."/>
            <person name="Lee J.H."/>
        </authorList>
    </citation>
    <scope>NUCLEOTIDE SEQUENCE [LARGE SCALE GENOMIC DNA]</scope>
    <source>
        <strain evidence="5 6">AGMB00832</strain>
    </source>
</reference>
<name>A0ABS6D7G9_9FIRM</name>